<feature type="compositionally biased region" description="Low complexity" evidence="7">
    <location>
        <begin position="634"/>
        <end position="658"/>
    </location>
</feature>
<dbReference type="Pfam" id="PF03781">
    <property type="entry name" value="FGE-sulfatase"/>
    <property type="match status" value="2"/>
</dbReference>
<feature type="domain" description="Sulfatase-modifying factor enzyme-like" evidence="8">
    <location>
        <begin position="830"/>
        <end position="912"/>
    </location>
</feature>
<evidence type="ECO:0000256" key="2">
    <source>
        <dbReference type="ARBA" id="ARBA00022679"/>
    </source>
</evidence>
<evidence type="ECO:0000259" key="9">
    <source>
        <dbReference type="Pfam" id="PF10017"/>
    </source>
</evidence>
<evidence type="ECO:0000256" key="4">
    <source>
        <dbReference type="ARBA" id="ARBA00023002"/>
    </source>
</evidence>
<dbReference type="NCBIfam" id="TIGR03439">
    <property type="entry name" value="methyl_EasF"/>
    <property type="match status" value="1"/>
</dbReference>
<proteinExistence type="predicted"/>
<dbReference type="InterPro" id="IPR024775">
    <property type="entry name" value="DinB-like"/>
</dbReference>
<evidence type="ECO:0000313" key="12">
    <source>
        <dbReference type="Proteomes" id="UP001583172"/>
    </source>
</evidence>
<keyword evidence="5" id="KW-0408">Iron</keyword>
<dbReference type="PANTHER" id="PTHR43397">
    <property type="entry name" value="ERGOTHIONEINE BIOSYNTHESIS PROTEIN 1"/>
    <property type="match status" value="1"/>
</dbReference>
<dbReference type="InterPro" id="IPR016187">
    <property type="entry name" value="CTDL_fold"/>
</dbReference>
<feature type="region of interest" description="Disordered" evidence="7">
    <location>
        <begin position="755"/>
        <end position="783"/>
    </location>
</feature>
<dbReference type="SUPFAM" id="SSF56436">
    <property type="entry name" value="C-type lectin-like"/>
    <property type="match status" value="1"/>
</dbReference>
<evidence type="ECO:0000259" key="10">
    <source>
        <dbReference type="Pfam" id="PF12867"/>
    </source>
</evidence>
<comment type="caution">
    <text evidence="11">The sequence shown here is derived from an EMBL/GenBank/DDBJ whole genome shotgun (WGS) entry which is preliminary data.</text>
</comment>
<name>A0ABR3VN84_HUMIN</name>
<keyword evidence="1" id="KW-0489">Methyltransferase</keyword>
<dbReference type="EMBL" id="JAZGSY010000018">
    <property type="protein sequence ID" value="KAL1843374.1"/>
    <property type="molecule type" value="Genomic_DNA"/>
</dbReference>
<keyword evidence="3" id="KW-0949">S-adenosyl-L-methionine</keyword>
<organism evidence="11 12">
    <name type="scientific">Humicola insolens</name>
    <name type="common">Soft-rot fungus</name>
    <dbReference type="NCBI Taxonomy" id="85995"/>
    <lineage>
        <taxon>Eukaryota</taxon>
        <taxon>Fungi</taxon>
        <taxon>Dikarya</taxon>
        <taxon>Ascomycota</taxon>
        <taxon>Pezizomycotina</taxon>
        <taxon>Sordariomycetes</taxon>
        <taxon>Sordariomycetidae</taxon>
        <taxon>Sordariales</taxon>
        <taxon>Chaetomiaceae</taxon>
        <taxon>Mycothermus</taxon>
    </lineage>
</organism>
<keyword evidence="4" id="KW-0560">Oxidoreductase</keyword>
<dbReference type="Gene3D" id="3.90.1580.10">
    <property type="entry name" value="paralog of FGE (formylglycine-generating enzyme)"/>
    <property type="match status" value="1"/>
</dbReference>
<evidence type="ECO:0000259" key="8">
    <source>
        <dbReference type="Pfam" id="PF03781"/>
    </source>
</evidence>
<evidence type="ECO:0000256" key="1">
    <source>
        <dbReference type="ARBA" id="ARBA00022603"/>
    </source>
</evidence>
<evidence type="ECO:0000256" key="3">
    <source>
        <dbReference type="ARBA" id="ARBA00022691"/>
    </source>
</evidence>
<sequence>MPGLQDTITTGTPNGVTMPRLGAIKEKMGLSDVRTPASSNHDIIDIRYTSVELNLKAEVLSLFHNKDGPRKLPTLLLYDERGLQLFEKITYLEEYYLTNDEIEVLQAYAAAIVEHIPSGAMVIELGSGNLRKVNLLLKALEDAAKDVDYYALDLSQRELERTLAQLPQYKHVRAHGLLGTYDDGCRWLKDPAIAARQKCILSLGSSVGNFDRSDAAAFLKTFADALNPGDTMLIGLDACSDPARVYHAYNDKLGLTHQFILNGLRHANRVLGETAFIESDWEVIGEYVYDAKGGRHQAFYSPKRDTVVRGELIRAHERIQVEQSLKYSPAEAEKLWKGAGMKEIAQWRLRDEYGLHMLTKPQALFSMTPSVYAHTALPSLADWEGLWAAWDIVTRDMLPPEEMLEKPIKLRNACIFYLGHIPTFLDIQLTKTTEVPLTEPHDYARIFERGIDPDVDNPELCHAHSEIPDEWPPVDEIREYQTRVRKRLRGLYDEGIDAIPRHVGRAIWVGFEHEAMHLETLLYMMLQSDRTRPPPLAPAPDWARLAEHAQAERVPNRWFDVPEQEVVIGIDDPESGTDPHVPYGWDNEKPARSVRVHAFQAQGRPITNEEYARYLYNKGISKIPASWTRVPMQTNGHGPSSSNGSNGHTNGNGASANSQFPEAFLRDKAVRTVYGPVPLAHALDWPVFASYDELAGCAAYMGGRIPTFEETRSLYQHVEALKKKEAEAEKTLSQTVPAVNGHLCNNGVEISPPATPHFASSAAADTDGTAPDTASPAVQAQTQGQVQTSNLFIDLDGTNTAFQHWHPMPVTGSGRGFLTGSFATTEAQQRRPAGQAEMGGVWEWTSSVLRPWDGFEAMPLYPGYTADFFDEKHNIVLGGSWATHPRIAGRKSFVNWYQRNYAYAWVGARLVRDLPQQQQQQQRE</sequence>
<feature type="domain" description="Histidine-specific methyltransferase SAM-dependent" evidence="9">
    <location>
        <begin position="59"/>
        <end position="358"/>
    </location>
</feature>
<dbReference type="Gene3D" id="3.40.50.150">
    <property type="entry name" value="Vaccinia Virus protein VP39"/>
    <property type="match status" value="1"/>
</dbReference>
<evidence type="ECO:0000256" key="5">
    <source>
        <dbReference type="ARBA" id="ARBA00023004"/>
    </source>
</evidence>
<protein>
    <submittedName>
        <fullName evidence="11">Uncharacterized protein</fullName>
    </submittedName>
</protein>
<dbReference type="InterPro" id="IPR051128">
    <property type="entry name" value="EgtD_Methyltrsf_superfamily"/>
</dbReference>
<dbReference type="SUPFAM" id="SSF53335">
    <property type="entry name" value="S-adenosyl-L-methionine-dependent methyltransferases"/>
    <property type="match status" value="1"/>
</dbReference>
<dbReference type="InterPro" id="IPR005532">
    <property type="entry name" value="SUMF_dom"/>
</dbReference>
<accession>A0ABR3VN84</accession>
<dbReference type="Pfam" id="PF10017">
    <property type="entry name" value="Methyltransf_33"/>
    <property type="match status" value="1"/>
</dbReference>
<dbReference type="Pfam" id="PF12867">
    <property type="entry name" value="DinB_2"/>
    <property type="match status" value="1"/>
</dbReference>
<evidence type="ECO:0000313" key="11">
    <source>
        <dbReference type="EMBL" id="KAL1843374.1"/>
    </source>
</evidence>
<dbReference type="InterPro" id="IPR042095">
    <property type="entry name" value="SUMF_sf"/>
</dbReference>
<dbReference type="Proteomes" id="UP001583172">
    <property type="component" value="Unassembled WGS sequence"/>
</dbReference>
<keyword evidence="2" id="KW-0808">Transferase</keyword>
<gene>
    <name evidence="11" type="ORF">VTJ49DRAFT_1961</name>
</gene>
<feature type="compositionally biased region" description="Low complexity" evidence="7">
    <location>
        <begin position="759"/>
        <end position="783"/>
    </location>
</feature>
<comment type="pathway">
    <text evidence="6">Amino-acid biosynthesis; ergothioneine biosynthesis.</text>
</comment>
<keyword evidence="12" id="KW-1185">Reference proteome</keyword>
<feature type="domain" description="Sulfatase-modifying factor enzyme-like" evidence="8">
    <location>
        <begin position="576"/>
        <end position="710"/>
    </location>
</feature>
<dbReference type="InterPro" id="IPR019257">
    <property type="entry name" value="MeTrfase_dom"/>
</dbReference>
<dbReference type="PANTHER" id="PTHR43397:SF1">
    <property type="entry name" value="ERGOTHIONEINE BIOSYNTHESIS PROTEIN 1"/>
    <property type="match status" value="1"/>
</dbReference>
<evidence type="ECO:0000256" key="6">
    <source>
        <dbReference type="ARBA" id="ARBA00037882"/>
    </source>
</evidence>
<reference evidence="11 12" key="1">
    <citation type="journal article" date="2024" name="Commun. Biol.">
        <title>Comparative genomic analysis of thermophilic fungi reveals convergent evolutionary adaptations and gene losses.</title>
        <authorList>
            <person name="Steindorff A.S."/>
            <person name="Aguilar-Pontes M.V."/>
            <person name="Robinson A.J."/>
            <person name="Andreopoulos B."/>
            <person name="LaButti K."/>
            <person name="Kuo A."/>
            <person name="Mondo S."/>
            <person name="Riley R."/>
            <person name="Otillar R."/>
            <person name="Haridas S."/>
            <person name="Lipzen A."/>
            <person name="Grimwood J."/>
            <person name="Schmutz J."/>
            <person name="Clum A."/>
            <person name="Reid I.D."/>
            <person name="Moisan M.C."/>
            <person name="Butler G."/>
            <person name="Nguyen T.T.M."/>
            <person name="Dewar K."/>
            <person name="Conant G."/>
            <person name="Drula E."/>
            <person name="Henrissat B."/>
            <person name="Hansel C."/>
            <person name="Singer S."/>
            <person name="Hutchinson M.I."/>
            <person name="de Vries R.P."/>
            <person name="Natvig D.O."/>
            <person name="Powell A.J."/>
            <person name="Tsang A."/>
            <person name="Grigoriev I.V."/>
        </authorList>
    </citation>
    <scope>NUCLEOTIDE SEQUENCE [LARGE SCALE GENOMIC DNA]</scope>
    <source>
        <strain evidence="11 12">CBS 620.91</strain>
    </source>
</reference>
<evidence type="ECO:0000256" key="7">
    <source>
        <dbReference type="SAM" id="MobiDB-lite"/>
    </source>
</evidence>
<feature type="domain" description="DinB-like" evidence="10">
    <location>
        <begin position="398"/>
        <end position="521"/>
    </location>
</feature>
<dbReference type="InterPro" id="IPR029063">
    <property type="entry name" value="SAM-dependent_MTases_sf"/>
</dbReference>
<feature type="region of interest" description="Disordered" evidence="7">
    <location>
        <begin position="629"/>
        <end position="658"/>
    </location>
</feature>
<dbReference type="InterPro" id="IPR017805">
    <property type="entry name" value="SAM_MeTrfase_EasF-type_put"/>
</dbReference>